<dbReference type="InterPro" id="IPR001374">
    <property type="entry name" value="R3H_dom"/>
</dbReference>
<proteinExistence type="inferred from homology"/>
<keyword evidence="2 6" id="KW-0694">RNA-binding</keyword>
<evidence type="ECO:0000259" key="8">
    <source>
        <dbReference type="PROSITE" id="PS51061"/>
    </source>
</evidence>
<protein>
    <recommendedName>
        <fullName evidence="6">RNA-binding protein KhpB</fullName>
    </recommendedName>
    <alternativeName>
        <fullName evidence="6">RNA-binding protein EloR</fullName>
    </alternativeName>
</protein>
<keyword evidence="1 6" id="KW-0963">Cytoplasm</keyword>
<dbReference type="GO" id="GO:0009252">
    <property type="term" value="P:peptidoglycan biosynthetic process"/>
    <property type="evidence" value="ECO:0007669"/>
    <property type="project" value="UniProtKB-UniRule"/>
</dbReference>
<dbReference type="CDD" id="cd02644">
    <property type="entry name" value="R3H_jag"/>
    <property type="match status" value="1"/>
</dbReference>
<feature type="compositionally biased region" description="Basic residues" evidence="7">
    <location>
        <begin position="214"/>
        <end position="228"/>
    </location>
</feature>
<dbReference type="Pfam" id="PF14804">
    <property type="entry name" value="Jag_N"/>
    <property type="match status" value="1"/>
</dbReference>
<evidence type="ECO:0000313" key="9">
    <source>
        <dbReference type="EMBL" id="ABB39190.1"/>
    </source>
</evidence>
<evidence type="ECO:0000256" key="2">
    <source>
        <dbReference type="ARBA" id="ARBA00022884"/>
    </source>
</evidence>
<evidence type="ECO:0000256" key="4">
    <source>
        <dbReference type="ARBA" id="ARBA00023186"/>
    </source>
</evidence>
<feature type="region of interest" description="Disordered" evidence="7">
    <location>
        <begin position="54"/>
        <end position="279"/>
    </location>
</feature>
<dbReference type="PANTHER" id="PTHR35800:SF1">
    <property type="entry name" value="RNA-BINDING PROTEIN KHPB"/>
    <property type="match status" value="1"/>
</dbReference>
<comment type="subcellular location">
    <subcellularLocation>
        <location evidence="6">Cytoplasm</location>
    </subcellularLocation>
</comment>
<dbReference type="SMART" id="SM01245">
    <property type="entry name" value="Jag_N"/>
    <property type="match status" value="1"/>
</dbReference>
<dbReference type="Gene3D" id="3.30.1370.50">
    <property type="entry name" value="R3H-like domain"/>
    <property type="match status" value="1"/>
</dbReference>
<dbReference type="PROSITE" id="PS51061">
    <property type="entry name" value="R3H"/>
    <property type="match status" value="1"/>
</dbReference>
<dbReference type="InterPro" id="IPR032782">
    <property type="entry name" value="KhpB_N"/>
</dbReference>
<keyword evidence="4 6" id="KW-0143">Chaperone</keyword>
<dbReference type="HOGENOM" id="CLU_042512_0_0_7"/>
<name>Q30YQ6_OLEA2</name>
<dbReference type="STRING" id="207559.Dde_2393"/>
<dbReference type="GO" id="GO:0003723">
    <property type="term" value="F:RNA binding"/>
    <property type="evidence" value="ECO:0007669"/>
    <property type="project" value="UniProtKB-UniRule"/>
</dbReference>
<feature type="compositionally biased region" description="Basic residues" evidence="7">
    <location>
        <begin position="141"/>
        <end position="150"/>
    </location>
</feature>
<dbReference type="AlphaFoldDB" id="Q30YQ6"/>
<dbReference type="HAMAP" id="MF_00867">
    <property type="entry name" value="KhpB"/>
    <property type="match status" value="1"/>
</dbReference>
<evidence type="ECO:0000256" key="5">
    <source>
        <dbReference type="ARBA" id="ARBA00023316"/>
    </source>
</evidence>
<comment type="domain">
    <text evidence="6">Has an N-terminal Jag-N domain and 2 RNA-binding domains (KH and R3H).</text>
</comment>
<dbReference type="EMBL" id="CP000112">
    <property type="protein sequence ID" value="ABB39190.1"/>
    <property type="molecule type" value="Genomic_DNA"/>
</dbReference>
<dbReference type="Gene3D" id="3.30.30.80">
    <property type="entry name" value="probable RNA-binding protein from clostridium symbiosum atcc 14940"/>
    <property type="match status" value="1"/>
</dbReference>
<dbReference type="NCBIfam" id="NF041568">
    <property type="entry name" value="Jag_EloR"/>
    <property type="match status" value="1"/>
</dbReference>
<evidence type="ECO:0000256" key="3">
    <source>
        <dbReference type="ARBA" id="ARBA00022960"/>
    </source>
</evidence>
<comment type="function">
    <text evidence="6">A probable RNA chaperone. Forms a complex with KhpA which binds to cellular RNA and controls its expression. Plays a role in peptidoglycan (PG) homeostasis and cell length regulation.</text>
</comment>
<gene>
    <name evidence="6" type="primary">khpB</name>
    <name evidence="6" type="synonym">eloR</name>
    <name evidence="9" type="ordered locus">Dde_2393</name>
</gene>
<dbReference type="InterPro" id="IPR038247">
    <property type="entry name" value="Jag_N_dom_sf"/>
</dbReference>
<dbReference type="Proteomes" id="UP000002710">
    <property type="component" value="Chromosome"/>
</dbReference>
<dbReference type="eggNOG" id="COG1847">
    <property type="taxonomic scope" value="Bacteria"/>
</dbReference>
<evidence type="ECO:0000256" key="1">
    <source>
        <dbReference type="ARBA" id="ARBA00022490"/>
    </source>
</evidence>
<dbReference type="KEGG" id="dde:Dde_2393"/>
<feature type="compositionally biased region" description="Basic and acidic residues" evidence="7">
    <location>
        <begin position="128"/>
        <end position="140"/>
    </location>
</feature>
<feature type="compositionally biased region" description="Acidic residues" evidence="7">
    <location>
        <begin position="247"/>
        <end position="272"/>
    </location>
</feature>
<dbReference type="PANTHER" id="PTHR35800">
    <property type="entry name" value="PROTEIN JAG"/>
    <property type="match status" value="1"/>
</dbReference>
<dbReference type="InterPro" id="IPR036867">
    <property type="entry name" value="R3H_dom_sf"/>
</dbReference>
<comment type="subunit">
    <text evidence="6">Forms a complex with KhpA.</text>
</comment>
<evidence type="ECO:0000256" key="7">
    <source>
        <dbReference type="SAM" id="MobiDB-lite"/>
    </source>
</evidence>
<dbReference type="GO" id="GO:0008360">
    <property type="term" value="P:regulation of cell shape"/>
    <property type="evidence" value="ECO:0007669"/>
    <property type="project" value="UniProtKB-KW"/>
</dbReference>
<keyword evidence="10" id="KW-1185">Reference proteome</keyword>
<feature type="compositionally biased region" description="Basic and acidic residues" evidence="7">
    <location>
        <begin position="76"/>
        <end position="120"/>
    </location>
</feature>
<dbReference type="Pfam" id="PF13083">
    <property type="entry name" value="KH_KhpA-B"/>
    <property type="match status" value="1"/>
</dbReference>
<dbReference type="InterPro" id="IPR039247">
    <property type="entry name" value="KhpB"/>
</dbReference>
<evidence type="ECO:0000313" key="10">
    <source>
        <dbReference type="Proteomes" id="UP000002710"/>
    </source>
</evidence>
<dbReference type="Gene3D" id="3.30.300.20">
    <property type="match status" value="1"/>
</dbReference>
<dbReference type="GO" id="GO:0005737">
    <property type="term" value="C:cytoplasm"/>
    <property type="evidence" value="ECO:0007669"/>
    <property type="project" value="UniProtKB-SubCell"/>
</dbReference>
<feature type="compositionally biased region" description="Low complexity" evidence="7">
    <location>
        <begin position="181"/>
        <end position="204"/>
    </location>
</feature>
<sequence>MDEFKEFQGKSLDDAIREACRHFDTEREKLEIDILNDAKSGIFGLVGARKARIRARRMSFDQPVADKRGRSTGFMSREDSQSRKDESARKERDTRDTAGKQTDKKPRQDSAPAKAEKDAEQAQPENAARPETEEGQESRPRSSRSRRGSRGRKEQGASGGAPKAGNVRKGPVSGNGEAEEAAAGAAFAAAAPQAEETAEQSAAEPAEKDENGRSRSRRRRPRPRRKSGSRGDDASRGQDENAAPDAAPEDLLPEGLQSDDFDDSQNGDEDNGDSAGNVNLADLDQEKVLSLVQTTVEKLILPVIGEVQLAARIDDNRVKVSVDCGDNSGLLIGREGQTLASFQYLVNRIVAKELGTPVRIQLDTGDYRERQDDKLRDLALHLADRAKTLGKPQSTRPLSSYHRRIVHLALQEDGEIQTRSKGEGPMKRVVILRRRKG</sequence>
<dbReference type="CDD" id="cd02414">
    <property type="entry name" value="KH-II_Jag"/>
    <property type="match status" value="1"/>
</dbReference>
<evidence type="ECO:0000256" key="6">
    <source>
        <dbReference type="HAMAP-Rule" id="MF_00867"/>
    </source>
</evidence>
<reference evidence="9 10" key="1">
    <citation type="journal article" date="2011" name="J. Bacteriol.">
        <title>Complete genome sequence and updated annotation of Desulfovibrio alaskensis G20.</title>
        <authorList>
            <person name="Hauser L.J."/>
            <person name="Land M.L."/>
            <person name="Brown S.D."/>
            <person name="Larimer F."/>
            <person name="Keller K.L."/>
            <person name="Rapp-Giles B.J."/>
            <person name="Price M.N."/>
            <person name="Lin M."/>
            <person name="Bruce D.C."/>
            <person name="Detter J.C."/>
            <person name="Tapia R."/>
            <person name="Han C.S."/>
            <person name="Goodwin L.A."/>
            <person name="Cheng J.F."/>
            <person name="Pitluck S."/>
            <person name="Copeland A."/>
            <person name="Lucas S."/>
            <person name="Nolan M."/>
            <person name="Lapidus A.L."/>
            <person name="Palumbo A.V."/>
            <person name="Wall J.D."/>
        </authorList>
    </citation>
    <scope>NUCLEOTIDE SEQUENCE [LARGE SCALE GENOMIC DNA]</scope>
    <source>
        <strain evidence="10">ATCC BAA 1058 / DSM 17464 / G20</strain>
    </source>
</reference>
<dbReference type="RefSeq" id="WP_011368263.1">
    <property type="nucleotide sequence ID" value="NC_007519.1"/>
</dbReference>
<dbReference type="InterPro" id="IPR015946">
    <property type="entry name" value="KH_dom-like_a/b"/>
</dbReference>
<accession>Q30YQ6</accession>
<keyword evidence="5 6" id="KW-0961">Cell wall biogenesis/degradation</keyword>
<feature type="domain" description="R3H" evidence="8">
    <location>
        <begin position="369"/>
        <end position="435"/>
    </location>
</feature>
<feature type="region of interest" description="Jag_N domain" evidence="6">
    <location>
        <begin position="6"/>
        <end position="56"/>
    </location>
</feature>
<dbReference type="InterPro" id="IPR034079">
    <property type="entry name" value="R3H_KhpB"/>
</dbReference>
<dbReference type="InterPro" id="IPR038008">
    <property type="entry name" value="Jag_KH"/>
</dbReference>
<dbReference type="SUPFAM" id="SSF82708">
    <property type="entry name" value="R3H domain"/>
    <property type="match status" value="1"/>
</dbReference>
<comment type="similarity">
    <text evidence="6">Belongs to the KhpB RNA-binding protein family.</text>
</comment>
<feature type="compositionally biased region" description="Basic and acidic residues" evidence="7">
    <location>
        <begin position="229"/>
        <end position="239"/>
    </location>
</feature>
<keyword evidence="3 6" id="KW-0133">Cell shape</keyword>
<organism evidence="9 10">
    <name type="scientific">Oleidesulfovibrio alaskensis (strain ATCC BAA-1058 / DSM 17464 / G20)</name>
    <name type="common">Desulfovibrio alaskensis</name>
    <dbReference type="NCBI Taxonomy" id="207559"/>
    <lineage>
        <taxon>Bacteria</taxon>
        <taxon>Pseudomonadati</taxon>
        <taxon>Thermodesulfobacteriota</taxon>
        <taxon>Desulfovibrionia</taxon>
        <taxon>Desulfovibrionales</taxon>
        <taxon>Desulfovibrionaceae</taxon>
        <taxon>Oleidesulfovibrio</taxon>
    </lineage>
</organism>
<dbReference type="GO" id="GO:0071555">
    <property type="term" value="P:cell wall organization"/>
    <property type="evidence" value="ECO:0007669"/>
    <property type="project" value="UniProtKB-KW"/>
</dbReference>
<dbReference type="Pfam" id="PF01424">
    <property type="entry name" value="R3H"/>
    <property type="match status" value="1"/>
</dbReference>
<dbReference type="SMART" id="SM00393">
    <property type="entry name" value="R3H"/>
    <property type="match status" value="1"/>
</dbReference>